<dbReference type="CDD" id="cd09726">
    <property type="entry name" value="RAMP_I_III"/>
    <property type="match status" value="1"/>
</dbReference>
<sequence>MKFKVWIKNYTSLTIGGGSEGKADISISDLVIPPSSIKGAMRTAINFYLKETDLKNKYSSCYEIRPDKIKERHSNGKPCDVCKLFGYPDSKDIGCFTINVVTDVEKLPKYVLTRVSIEDKTQKAKEGALFSQETIPPENEIEIEIDFRCDDNHMLKLLLYSLSALRLWRLGRNSLIDLKVEDICQKVNNCDNEMREIFNSLKDYMW</sequence>
<evidence type="ECO:0000313" key="3">
    <source>
        <dbReference type="EMBL" id="BFH74740.1"/>
    </source>
</evidence>
<dbReference type="Pfam" id="PF03787">
    <property type="entry name" value="RAMPs"/>
    <property type="match status" value="1"/>
</dbReference>
<dbReference type="RefSeq" id="WP_369610218.1">
    <property type="nucleotide sequence ID" value="NZ_AP031322.1"/>
</dbReference>
<reference evidence="3" key="1">
    <citation type="submission" date="2024-03" db="EMBL/GenBank/DDBJ databases">
        <title>Complete genome sequence of Sulfurisphaera javensis strain KD-1.</title>
        <authorList>
            <person name="Sakai H."/>
            <person name="Nur N."/>
            <person name="Suwanto A."/>
            <person name="Kurosawa N."/>
        </authorList>
    </citation>
    <scope>NUCLEOTIDE SEQUENCE</scope>
    <source>
        <strain evidence="3">KD-1</strain>
    </source>
</reference>
<gene>
    <name evidence="3" type="ORF">SJAV_26840</name>
</gene>
<dbReference type="GO" id="GO:0051607">
    <property type="term" value="P:defense response to virus"/>
    <property type="evidence" value="ECO:0007669"/>
    <property type="project" value="UniProtKB-KW"/>
</dbReference>
<dbReference type="AlphaFoldDB" id="A0AAT9GV89"/>
<dbReference type="EMBL" id="AP031322">
    <property type="protein sequence ID" value="BFH74740.1"/>
    <property type="molecule type" value="Genomic_DNA"/>
</dbReference>
<keyword evidence="1" id="KW-0051">Antiviral defense</keyword>
<organism evidence="3">
    <name type="scientific">Sulfurisphaera javensis</name>
    <dbReference type="NCBI Taxonomy" id="2049879"/>
    <lineage>
        <taxon>Archaea</taxon>
        <taxon>Thermoproteota</taxon>
        <taxon>Thermoprotei</taxon>
        <taxon>Sulfolobales</taxon>
        <taxon>Sulfolobaceae</taxon>
        <taxon>Sulfurisphaera</taxon>
    </lineage>
</organism>
<evidence type="ECO:0000259" key="2">
    <source>
        <dbReference type="Pfam" id="PF03787"/>
    </source>
</evidence>
<feature type="domain" description="CRISPR type III-associated protein" evidence="2">
    <location>
        <begin position="11"/>
        <end position="171"/>
    </location>
</feature>
<dbReference type="InterPro" id="IPR005537">
    <property type="entry name" value="RAMP_III_fam"/>
</dbReference>
<name>A0AAT9GV89_9CREN</name>
<accession>A0AAT9GV89</accession>
<protein>
    <submittedName>
        <fullName evidence="3">RAMP superfamily CRISPR-associated protein</fullName>
    </submittedName>
</protein>
<proteinExistence type="predicted"/>
<dbReference type="GeneID" id="92355636"/>
<evidence type="ECO:0000256" key="1">
    <source>
        <dbReference type="ARBA" id="ARBA00023118"/>
    </source>
</evidence>
<dbReference type="KEGG" id="sjv:SJAV_26840"/>